<feature type="domain" description="PDZ" evidence="12">
    <location>
        <begin position="125"/>
        <end position="183"/>
    </location>
</feature>
<evidence type="ECO:0000256" key="10">
    <source>
        <dbReference type="ARBA" id="ARBA00023136"/>
    </source>
</evidence>
<dbReference type="EMBL" id="SACN01000001">
    <property type="protein sequence ID" value="RVT93805.1"/>
    <property type="molecule type" value="Genomic_DNA"/>
</dbReference>
<dbReference type="InterPro" id="IPR001478">
    <property type="entry name" value="PDZ"/>
</dbReference>
<dbReference type="InterPro" id="IPR004387">
    <property type="entry name" value="Pept_M50_Zn"/>
</dbReference>
<comment type="subcellular location">
    <subcellularLocation>
        <location evidence="2">Membrane</location>
        <topology evidence="2">Multi-pass membrane protein</topology>
    </subcellularLocation>
</comment>
<evidence type="ECO:0000256" key="2">
    <source>
        <dbReference type="ARBA" id="ARBA00004141"/>
    </source>
</evidence>
<dbReference type="GO" id="GO:0004222">
    <property type="term" value="F:metalloendopeptidase activity"/>
    <property type="evidence" value="ECO:0007669"/>
    <property type="project" value="InterPro"/>
</dbReference>
<dbReference type="InterPro" id="IPR036034">
    <property type="entry name" value="PDZ_sf"/>
</dbReference>
<comment type="caution">
    <text evidence="13">The sequence shown here is derived from an EMBL/GenBank/DDBJ whole genome shotgun (WGS) entry which is preliminary data.</text>
</comment>
<dbReference type="Pfam" id="PF17820">
    <property type="entry name" value="PDZ_6"/>
    <property type="match status" value="1"/>
</dbReference>
<dbReference type="GO" id="GO:0006508">
    <property type="term" value="P:proteolysis"/>
    <property type="evidence" value="ECO:0007669"/>
    <property type="project" value="UniProtKB-KW"/>
</dbReference>
<keyword evidence="9 13" id="KW-0482">Metalloprotease</keyword>
<evidence type="ECO:0000256" key="1">
    <source>
        <dbReference type="ARBA" id="ARBA00001947"/>
    </source>
</evidence>
<evidence type="ECO:0000256" key="6">
    <source>
        <dbReference type="ARBA" id="ARBA00022801"/>
    </source>
</evidence>
<dbReference type="RefSeq" id="WP_127742792.1">
    <property type="nucleotide sequence ID" value="NZ_SACN01000001.1"/>
</dbReference>
<evidence type="ECO:0000256" key="5">
    <source>
        <dbReference type="ARBA" id="ARBA00022692"/>
    </source>
</evidence>
<keyword evidence="5 11" id="KW-0812">Transmembrane</keyword>
<dbReference type="InterPro" id="IPR008915">
    <property type="entry name" value="Peptidase_M50"/>
</dbReference>
<name>A0A437M8E4_9SPHN</name>
<dbReference type="GO" id="GO:0016020">
    <property type="term" value="C:membrane"/>
    <property type="evidence" value="ECO:0007669"/>
    <property type="project" value="UniProtKB-SubCell"/>
</dbReference>
<reference evidence="13 14" key="1">
    <citation type="submission" date="2019-01" db="EMBL/GenBank/DDBJ databases">
        <authorList>
            <person name="Chen W.-M."/>
        </authorList>
    </citation>
    <scope>NUCLEOTIDE SEQUENCE [LARGE SCALE GENOMIC DNA]</scope>
    <source>
        <strain evidence="13 14">CCP-7</strain>
    </source>
</reference>
<dbReference type="PANTHER" id="PTHR42837:SF2">
    <property type="entry name" value="MEMBRANE METALLOPROTEASE ARASP2, CHLOROPLASTIC-RELATED"/>
    <property type="match status" value="1"/>
</dbReference>
<dbReference type="Pfam" id="PF02163">
    <property type="entry name" value="Peptidase_M50"/>
    <property type="match status" value="1"/>
</dbReference>
<evidence type="ECO:0000256" key="11">
    <source>
        <dbReference type="SAM" id="Phobius"/>
    </source>
</evidence>
<dbReference type="AlphaFoldDB" id="A0A437M8E4"/>
<dbReference type="InterPro" id="IPR041489">
    <property type="entry name" value="PDZ_6"/>
</dbReference>
<dbReference type="CDD" id="cd06163">
    <property type="entry name" value="S2P-M50_PDZ_RseP-like"/>
    <property type="match status" value="1"/>
</dbReference>
<dbReference type="SUPFAM" id="SSF50156">
    <property type="entry name" value="PDZ domain-like"/>
    <property type="match status" value="1"/>
</dbReference>
<gene>
    <name evidence="13" type="ORF">EOD43_08050</name>
</gene>
<evidence type="ECO:0000256" key="7">
    <source>
        <dbReference type="ARBA" id="ARBA00022833"/>
    </source>
</evidence>
<comment type="similarity">
    <text evidence="3">Belongs to the peptidase M50B family.</text>
</comment>
<proteinExistence type="inferred from homology"/>
<keyword evidence="7" id="KW-0862">Zinc</keyword>
<keyword evidence="4 13" id="KW-0645">Protease</keyword>
<comment type="cofactor">
    <cofactor evidence="1">
        <name>Zn(2+)</name>
        <dbReference type="ChEBI" id="CHEBI:29105"/>
    </cofactor>
</comment>
<dbReference type="PROSITE" id="PS50106">
    <property type="entry name" value="PDZ"/>
    <property type="match status" value="1"/>
</dbReference>
<protein>
    <submittedName>
        <fullName evidence="13">RIP metalloprotease</fullName>
    </submittedName>
</protein>
<evidence type="ECO:0000259" key="12">
    <source>
        <dbReference type="PROSITE" id="PS50106"/>
    </source>
</evidence>
<dbReference type="SMART" id="SM00228">
    <property type="entry name" value="PDZ"/>
    <property type="match status" value="1"/>
</dbReference>
<keyword evidence="8 11" id="KW-1133">Transmembrane helix</keyword>
<dbReference type="OrthoDB" id="9782003at2"/>
<evidence type="ECO:0000256" key="3">
    <source>
        <dbReference type="ARBA" id="ARBA00007931"/>
    </source>
</evidence>
<sequence length="377" mass="41546">MTDQPGFLFTILAFLLVIGPLIFVHELGHYFAGRLCGVKADAFSIGFGREIMGYTDSRGTRWKLGWIPMGGYVKFAGDMNPASVPDPEWLNLPPEERAKTFQAKGVWQRFFIVAAGPITNFLVAIGIFMAFFAAYGQPRTPAVIAAVQEQGPAANAGLRIGDRVTAIEGRQVDTFDEMADIIRFRPNEKLRVDYVRDGRNATAWMTTGVDVERDRFGNEFRKGLIGVMSGQPLIEPVPLHQLPGAAVKQTFHIVRTMIDTLGQIISGRRSVKELGGPIKIAQVSGQQATLGWMNVVMLMALISINLGFINLLPIPMLDGGHLAFYLYEGVVRRPVPEKAMEWAFRSGLAVLLSFMIFVTLNDILSLDAFERLAGLIG</sequence>
<feature type="transmembrane region" description="Helical" evidence="11">
    <location>
        <begin position="342"/>
        <end position="360"/>
    </location>
</feature>
<evidence type="ECO:0000256" key="4">
    <source>
        <dbReference type="ARBA" id="ARBA00022670"/>
    </source>
</evidence>
<evidence type="ECO:0000256" key="8">
    <source>
        <dbReference type="ARBA" id="ARBA00022989"/>
    </source>
</evidence>
<keyword evidence="14" id="KW-1185">Reference proteome</keyword>
<accession>A0A437M8E4</accession>
<keyword evidence="6" id="KW-0378">Hydrolase</keyword>
<evidence type="ECO:0000256" key="9">
    <source>
        <dbReference type="ARBA" id="ARBA00023049"/>
    </source>
</evidence>
<evidence type="ECO:0000313" key="14">
    <source>
        <dbReference type="Proteomes" id="UP000282971"/>
    </source>
</evidence>
<evidence type="ECO:0000313" key="13">
    <source>
        <dbReference type="EMBL" id="RVT93805.1"/>
    </source>
</evidence>
<feature type="transmembrane region" description="Helical" evidence="11">
    <location>
        <begin position="290"/>
        <end position="312"/>
    </location>
</feature>
<keyword evidence="10 11" id="KW-0472">Membrane</keyword>
<organism evidence="13 14">
    <name type="scientific">Sphingomonas crocodyli</name>
    <dbReference type="NCBI Taxonomy" id="1979270"/>
    <lineage>
        <taxon>Bacteria</taxon>
        <taxon>Pseudomonadati</taxon>
        <taxon>Pseudomonadota</taxon>
        <taxon>Alphaproteobacteria</taxon>
        <taxon>Sphingomonadales</taxon>
        <taxon>Sphingomonadaceae</taxon>
        <taxon>Sphingomonas</taxon>
    </lineage>
</organism>
<dbReference type="Gene3D" id="2.30.42.10">
    <property type="match status" value="1"/>
</dbReference>
<dbReference type="PANTHER" id="PTHR42837">
    <property type="entry name" value="REGULATOR OF SIGMA-E PROTEASE RSEP"/>
    <property type="match status" value="1"/>
</dbReference>
<dbReference type="Proteomes" id="UP000282971">
    <property type="component" value="Unassembled WGS sequence"/>
</dbReference>
<feature type="transmembrane region" description="Helical" evidence="11">
    <location>
        <begin position="6"/>
        <end position="24"/>
    </location>
</feature>
<feature type="transmembrane region" description="Helical" evidence="11">
    <location>
        <begin position="110"/>
        <end position="135"/>
    </location>
</feature>